<reference evidence="5 6" key="1">
    <citation type="submission" date="2022-03" db="EMBL/GenBank/DDBJ databases">
        <authorList>
            <person name="Nunn A."/>
            <person name="Chopra R."/>
            <person name="Nunn A."/>
            <person name="Contreras Garrido A."/>
        </authorList>
    </citation>
    <scope>NUCLEOTIDE SEQUENCE [LARGE SCALE GENOMIC DNA]</scope>
</reference>
<name>A0AAU9RU84_THLAR</name>
<dbReference type="Gene3D" id="3.30.1360.120">
    <property type="entry name" value="Probable tRNA modification gtpase trme, domain 1"/>
    <property type="match status" value="1"/>
</dbReference>
<evidence type="ECO:0000259" key="3">
    <source>
        <dbReference type="Pfam" id="PF01571"/>
    </source>
</evidence>
<dbReference type="Pfam" id="PF08669">
    <property type="entry name" value="GCV_T_C"/>
    <property type="match status" value="1"/>
</dbReference>
<dbReference type="InterPro" id="IPR013977">
    <property type="entry name" value="GcvT_C"/>
</dbReference>
<evidence type="ECO:0000313" key="5">
    <source>
        <dbReference type="EMBL" id="CAH2047835.1"/>
    </source>
</evidence>
<dbReference type="EMBL" id="OU466858">
    <property type="protein sequence ID" value="CAH2047835.1"/>
    <property type="molecule type" value="Genomic_DNA"/>
</dbReference>
<feature type="domain" description="GCVT N-terminal" evidence="3">
    <location>
        <begin position="114"/>
        <end position="336"/>
    </location>
</feature>
<evidence type="ECO:0000256" key="2">
    <source>
        <dbReference type="ARBA" id="ARBA00022946"/>
    </source>
</evidence>
<dbReference type="SUPFAM" id="SSF101790">
    <property type="entry name" value="Aminomethyltransferase beta-barrel domain"/>
    <property type="match status" value="1"/>
</dbReference>
<dbReference type="InterPro" id="IPR028896">
    <property type="entry name" value="GcvT/YgfZ/DmdA"/>
</dbReference>
<dbReference type="Pfam" id="PF01571">
    <property type="entry name" value="GCV_T"/>
    <property type="match status" value="1"/>
</dbReference>
<dbReference type="FunFam" id="3.30.1360.120:FF:000021">
    <property type="entry name" value="Slr0635 protein"/>
    <property type="match status" value="1"/>
</dbReference>
<evidence type="ECO:0000259" key="4">
    <source>
        <dbReference type="Pfam" id="PF08669"/>
    </source>
</evidence>
<feature type="domain" description="Aminomethyltransferase C-terminal" evidence="4">
    <location>
        <begin position="357"/>
        <end position="414"/>
    </location>
</feature>
<dbReference type="PANTHER" id="PTHR43757:SF14">
    <property type="entry name" value="GLYCINE CLEAVAGE T-PROTEIN FAMILY"/>
    <property type="match status" value="1"/>
</dbReference>
<protein>
    <recommendedName>
        <fullName evidence="7">Aminomethyltransferase folate-binding domain-containing protein</fullName>
    </recommendedName>
</protein>
<dbReference type="AlphaFoldDB" id="A0AAU9RU84"/>
<dbReference type="PANTHER" id="PTHR43757">
    <property type="entry name" value="AMINOMETHYLTRANSFERASE"/>
    <property type="match status" value="1"/>
</dbReference>
<keyword evidence="6" id="KW-1185">Reference proteome</keyword>
<dbReference type="InterPro" id="IPR029043">
    <property type="entry name" value="GcvT/YgfZ_C"/>
</dbReference>
<gene>
    <name evidence="5" type="ORF">TAV2_LOCUS6710</name>
</gene>
<sequence>MYVENNNPLQSCTDMAMMRMVGVSCCITNTATATALLPCLCSGTILRRRSLRLRNGGSRERKFQLRCVSASDSLQFDFSPPPIDHDLLDTISVSGGKVSEDGVVESFDNDDEALDAFDNGVVVVDLSHFGRIRVSGDDRAHFLHNQTTANFEGLTDGQGCDTVFVTPTARTIDIAHAWIMKNAIMLTVSPTTCQSIIEMLNKYIFFADKVEIKDITKQTCLFALAGPKSNEIMSKLNLGDLIGQPYGKHKHYTFDGMPITVGVGSLMIEEGFTMLMSPGGAVSVWKTLLSEGAIPMGSVAWEKLRIIQGRPAPERELSKEFNVLEAGLWNSISLNKGCYKGQETIARLITYDGIKQRLCGLDLSAPAEPGSSITFDGKKVGKLTSYTRGRNGSSHFGLGYIKKQAASLGNTVTIGEDISGIVAEVPYLSRQHPPSTNPSS</sequence>
<dbReference type="GO" id="GO:0005739">
    <property type="term" value="C:mitochondrion"/>
    <property type="evidence" value="ECO:0007669"/>
    <property type="project" value="TreeGrafter"/>
</dbReference>
<evidence type="ECO:0008006" key="7">
    <source>
        <dbReference type="Google" id="ProtNLM"/>
    </source>
</evidence>
<evidence type="ECO:0000313" key="6">
    <source>
        <dbReference type="Proteomes" id="UP000836841"/>
    </source>
</evidence>
<accession>A0AAU9RU84</accession>
<dbReference type="Proteomes" id="UP000836841">
    <property type="component" value="Chromosome 2"/>
</dbReference>
<dbReference type="InterPro" id="IPR006222">
    <property type="entry name" value="GCVT_N"/>
</dbReference>
<comment type="similarity">
    <text evidence="1">Belongs to the GcvT family.</text>
</comment>
<dbReference type="InterPro" id="IPR027266">
    <property type="entry name" value="TrmE/GcvT-like"/>
</dbReference>
<keyword evidence="2" id="KW-0809">Transit peptide</keyword>
<organism evidence="5 6">
    <name type="scientific">Thlaspi arvense</name>
    <name type="common">Field penny-cress</name>
    <dbReference type="NCBI Taxonomy" id="13288"/>
    <lineage>
        <taxon>Eukaryota</taxon>
        <taxon>Viridiplantae</taxon>
        <taxon>Streptophyta</taxon>
        <taxon>Embryophyta</taxon>
        <taxon>Tracheophyta</taxon>
        <taxon>Spermatophyta</taxon>
        <taxon>Magnoliopsida</taxon>
        <taxon>eudicotyledons</taxon>
        <taxon>Gunneridae</taxon>
        <taxon>Pentapetalae</taxon>
        <taxon>rosids</taxon>
        <taxon>malvids</taxon>
        <taxon>Brassicales</taxon>
        <taxon>Brassicaceae</taxon>
        <taxon>Thlaspideae</taxon>
        <taxon>Thlaspi</taxon>
    </lineage>
</organism>
<dbReference type="NCBIfam" id="TIGR03317">
    <property type="entry name" value="ygfZ_signature"/>
    <property type="match status" value="1"/>
</dbReference>
<evidence type="ECO:0000256" key="1">
    <source>
        <dbReference type="ARBA" id="ARBA00008609"/>
    </source>
</evidence>
<dbReference type="SUPFAM" id="SSF103025">
    <property type="entry name" value="Folate-binding domain"/>
    <property type="match status" value="1"/>
</dbReference>
<proteinExistence type="inferred from homology"/>
<dbReference type="InterPro" id="IPR017703">
    <property type="entry name" value="YgfZ/GCV_T_CS"/>
</dbReference>